<comment type="caution">
    <text evidence="6">The sequence shown here is derived from an EMBL/GenBank/DDBJ whole genome shotgun (WGS) entry which is preliminary data.</text>
</comment>
<dbReference type="PROSITE" id="PS51257">
    <property type="entry name" value="PROKAR_LIPOPROTEIN"/>
    <property type="match status" value="1"/>
</dbReference>
<protein>
    <submittedName>
        <fullName evidence="6">Uncharacterized protein</fullName>
    </submittedName>
</protein>
<dbReference type="InterPro" id="IPR058637">
    <property type="entry name" value="YknX-like_C"/>
</dbReference>
<gene>
    <name evidence="6" type="ORF">EI16_07085</name>
</gene>
<dbReference type="InterPro" id="IPR058624">
    <property type="entry name" value="MdtA-like_HH"/>
</dbReference>
<dbReference type="Pfam" id="PF25989">
    <property type="entry name" value="YknX_C"/>
    <property type="match status" value="1"/>
</dbReference>
<dbReference type="SUPFAM" id="SSF111369">
    <property type="entry name" value="HlyD-like secretion proteins"/>
    <property type="match status" value="1"/>
</dbReference>
<name>A0A067A101_HYDMR</name>
<organism evidence="6 7">
    <name type="scientific">Hydrogenovibrio marinus</name>
    <dbReference type="NCBI Taxonomy" id="28885"/>
    <lineage>
        <taxon>Bacteria</taxon>
        <taxon>Pseudomonadati</taxon>
        <taxon>Pseudomonadota</taxon>
        <taxon>Gammaproteobacteria</taxon>
        <taxon>Thiotrichales</taxon>
        <taxon>Piscirickettsiaceae</taxon>
        <taxon>Hydrogenovibrio</taxon>
    </lineage>
</organism>
<dbReference type="PANTHER" id="PTHR30469:SF20">
    <property type="entry name" value="EFFLUX RND TRANSPORTER PERIPLASMIC ADAPTOR SUBUNIT"/>
    <property type="match status" value="1"/>
</dbReference>
<keyword evidence="7" id="KW-1185">Reference proteome</keyword>
<evidence type="ECO:0000259" key="3">
    <source>
        <dbReference type="Pfam" id="PF25917"/>
    </source>
</evidence>
<feature type="domain" description="YknX-like C-terminal permuted SH3-like" evidence="5">
    <location>
        <begin position="275"/>
        <end position="345"/>
    </location>
</feature>
<dbReference type="AlphaFoldDB" id="A0A067A101"/>
<dbReference type="NCBIfam" id="TIGR01730">
    <property type="entry name" value="RND_mfp"/>
    <property type="match status" value="1"/>
</dbReference>
<dbReference type="Pfam" id="PF25876">
    <property type="entry name" value="HH_MFP_RND"/>
    <property type="match status" value="1"/>
</dbReference>
<dbReference type="STRING" id="28885.EI16_07085"/>
<dbReference type="GO" id="GO:1990281">
    <property type="term" value="C:efflux pump complex"/>
    <property type="evidence" value="ECO:0007669"/>
    <property type="project" value="TreeGrafter"/>
</dbReference>
<evidence type="ECO:0000313" key="7">
    <source>
        <dbReference type="Proteomes" id="UP000027341"/>
    </source>
</evidence>
<feature type="domain" description="CusB-like beta-barrel" evidence="4">
    <location>
        <begin position="193"/>
        <end position="269"/>
    </location>
</feature>
<dbReference type="InterPro" id="IPR058792">
    <property type="entry name" value="Beta-barrel_RND_2"/>
</dbReference>
<feature type="domain" description="Multidrug resistance protein MdtA-like alpha-helical hairpin" evidence="2">
    <location>
        <begin position="94"/>
        <end position="155"/>
    </location>
</feature>
<evidence type="ECO:0000313" key="6">
    <source>
        <dbReference type="EMBL" id="KDN96045.1"/>
    </source>
</evidence>
<dbReference type="GO" id="GO:0015562">
    <property type="term" value="F:efflux transmembrane transporter activity"/>
    <property type="evidence" value="ECO:0007669"/>
    <property type="project" value="TreeGrafter"/>
</dbReference>
<accession>A0A067A101</accession>
<dbReference type="Proteomes" id="UP000027341">
    <property type="component" value="Unassembled WGS sequence"/>
</dbReference>
<evidence type="ECO:0000259" key="5">
    <source>
        <dbReference type="Pfam" id="PF25989"/>
    </source>
</evidence>
<comment type="similarity">
    <text evidence="1">Belongs to the membrane fusion protein (MFP) (TC 8.A.1) family.</text>
</comment>
<dbReference type="Gene3D" id="1.10.287.470">
    <property type="entry name" value="Helix hairpin bin"/>
    <property type="match status" value="1"/>
</dbReference>
<evidence type="ECO:0000256" key="1">
    <source>
        <dbReference type="ARBA" id="ARBA00009477"/>
    </source>
</evidence>
<proteinExistence type="inferred from homology"/>
<feature type="domain" description="Multidrug resistance protein MdtA-like barrel-sandwich hybrid" evidence="3">
    <location>
        <begin position="60"/>
        <end position="178"/>
    </location>
</feature>
<dbReference type="Pfam" id="PF25954">
    <property type="entry name" value="Beta-barrel_RND_2"/>
    <property type="match status" value="1"/>
</dbReference>
<dbReference type="PANTHER" id="PTHR30469">
    <property type="entry name" value="MULTIDRUG RESISTANCE PROTEIN MDTA"/>
    <property type="match status" value="1"/>
</dbReference>
<sequence>MNLRLIFIMLTVIFGLTACGHHSEETTKEIVRPVKYVEVSAPNSAGLREFPGTLQAKDRVDLSFQVSGKLTKLPIKEGQHLKKGELIGALDPRDFQAKYDSAVAGFKNANANYLRGKRLISKEYISQSDLDKLQAQKDQADANVRLAKKALDDTKLLAPFSGTVAKQYVRNFTDIQAKQSIVSLQNNDDLEIVISVPEQIIAQKENADHLKINAVISTIPNKKFALKVNEFTTEADPVTRTYKITLGIIDKEGFNLFPGMTATVELSGSTLSGPIQLPVDAVFADPNGNHQQFVWVIDKDKKVHKVPVEVGELRGSSIEVLKGISEKEKIVVAGVHYLTEGQQVKLLPPQQQ</sequence>
<dbReference type="Gene3D" id="2.40.50.100">
    <property type="match status" value="1"/>
</dbReference>
<dbReference type="EMBL" id="JMIU01000001">
    <property type="protein sequence ID" value="KDN96045.1"/>
    <property type="molecule type" value="Genomic_DNA"/>
</dbReference>
<evidence type="ECO:0000259" key="2">
    <source>
        <dbReference type="Pfam" id="PF25876"/>
    </source>
</evidence>
<dbReference type="Pfam" id="PF25917">
    <property type="entry name" value="BSH_RND"/>
    <property type="match status" value="1"/>
</dbReference>
<evidence type="ECO:0000259" key="4">
    <source>
        <dbReference type="Pfam" id="PF25954"/>
    </source>
</evidence>
<dbReference type="InterPro" id="IPR058625">
    <property type="entry name" value="MdtA-like_BSH"/>
</dbReference>
<dbReference type="Gene3D" id="2.40.420.20">
    <property type="match status" value="1"/>
</dbReference>
<dbReference type="InterPro" id="IPR006143">
    <property type="entry name" value="RND_pump_MFP"/>
</dbReference>
<reference evidence="6 7" key="1">
    <citation type="submission" date="2014-04" db="EMBL/GenBank/DDBJ databases">
        <title>Draft genome sequence of Hydrogenovibrio marinus MH-110, a model organism for aerobic H2 metabolism.</title>
        <authorList>
            <person name="Cha H.J."/>
            <person name="Jo B.H."/>
            <person name="Hwang B.H."/>
        </authorList>
    </citation>
    <scope>NUCLEOTIDE SEQUENCE [LARGE SCALE GENOMIC DNA]</scope>
    <source>
        <strain evidence="6 7">MH-110</strain>
    </source>
</reference>
<dbReference type="Gene3D" id="2.40.30.170">
    <property type="match status" value="1"/>
</dbReference>
<dbReference type="RefSeq" id="WP_029911355.1">
    <property type="nucleotide sequence ID" value="NZ_AP020335.1"/>
</dbReference>